<feature type="region of interest" description="Disordered" evidence="1">
    <location>
        <begin position="98"/>
        <end position="121"/>
    </location>
</feature>
<keyword evidence="4" id="KW-1185">Reference proteome</keyword>
<dbReference type="RefSeq" id="WP_139604243.1">
    <property type="nucleotide sequence ID" value="NZ_VDCQ01000031.1"/>
</dbReference>
<dbReference type="AlphaFoldDB" id="A0A5C4T7G0"/>
<evidence type="ECO:0000313" key="3">
    <source>
        <dbReference type="EMBL" id="TNJ64317.1"/>
    </source>
</evidence>
<dbReference type="Proteomes" id="UP000307943">
    <property type="component" value="Unassembled WGS sequence"/>
</dbReference>
<dbReference type="EMBL" id="VDCQ01000031">
    <property type="protein sequence ID" value="TNJ64317.1"/>
    <property type="molecule type" value="Genomic_DNA"/>
</dbReference>
<keyword evidence="2" id="KW-1133">Transmembrane helix</keyword>
<organism evidence="3 4">
    <name type="scientific">Paenibacillus hemerocallicola</name>
    <dbReference type="NCBI Taxonomy" id="1172614"/>
    <lineage>
        <taxon>Bacteria</taxon>
        <taxon>Bacillati</taxon>
        <taxon>Bacillota</taxon>
        <taxon>Bacilli</taxon>
        <taxon>Bacillales</taxon>
        <taxon>Paenibacillaceae</taxon>
        <taxon>Paenibacillus</taxon>
    </lineage>
</organism>
<feature type="transmembrane region" description="Helical" evidence="2">
    <location>
        <begin position="7"/>
        <end position="30"/>
    </location>
</feature>
<accession>A0A5C4T7G0</accession>
<keyword evidence="2" id="KW-0812">Transmembrane</keyword>
<protein>
    <submittedName>
        <fullName evidence="3">Uncharacterized protein</fullName>
    </submittedName>
</protein>
<reference evidence="3 4" key="1">
    <citation type="submission" date="2019-05" db="EMBL/GenBank/DDBJ databases">
        <title>We sequenced the genome of Paenibacillus hemerocallicola KCTC 33185 for further insight into its adaptation and study the phylogeny of Paenibacillus.</title>
        <authorList>
            <person name="Narsing Rao M.P."/>
        </authorList>
    </citation>
    <scope>NUCLEOTIDE SEQUENCE [LARGE SCALE GENOMIC DNA]</scope>
    <source>
        <strain evidence="3 4">KCTC 33185</strain>
    </source>
</reference>
<sequence>MIGSIRWNILFGTVGFLLTFLMSVGSNFIVRALLNSAYSFLILFAVVFALRWILGTLVGLKGVSDPVGHAAEDVGNAVNETTPDDQDQLNDLLKNQLKGPESTEPFVPLQPKKLASVPDADPEQLAQALRQLKEE</sequence>
<evidence type="ECO:0000256" key="2">
    <source>
        <dbReference type="SAM" id="Phobius"/>
    </source>
</evidence>
<gene>
    <name evidence="3" type="ORF">FE784_21240</name>
</gene>
<comment type="caution">
    <text evidence="3">The sequence shown here is derived from an EMBL/GenBank/DDBJ whole genome shotgun (WGS) entry which is preliminary data.</text>
</comment>
<evidence type="ECO:0000256" key="1">
    <source>
        <dbReference type="SAM" id="MobiDB-lite"/>
    </source>
</evidence>
<evidence type="ECO:0000313" key="4">
    <source>
        <dbReference type="Proteomes" id="UP000307943"/>
    </source>
</evidence>
<dbReference type="OrthoDB" id="2476549at2"/>
<proteinExistence type="predicted"/>
<name>A0A5C4T7G0_9BACL</name>
<feature type="transmembrane region" description="Helical" evidence="2">
    <location>
        <begin position="36"/>
        <end position="54"/>
    </location>
</feature>
<keyword evidence="2" id="KW-0472">Membrane</keyword>